<comment type="caution">
    <text evidence="1">The sequence shown here is derived from an EMBL/GenBank/DDBJ whole genome shotgun (WGS) entry which is preliminary data.</text>
</comment>
<dbReference type="EMBL" id="BBLT01000007">
    <property type="protein sequence ID" value="GAL86310.1"/>
    <property type="molecule type" value="Genomic_DNA"/>
</dbReference>
<dbReference type="Proteomes" id="UP000030185">
    <property type="component" value="Unassembled WGS sequence"/>
</dbReference>
<gene>
    <name evidence="1" type="ORF">MYP_3539</name>
</gene>
<proteinExistence type="predicted"/>
<protein>
    <submittedName>
        <fullName evidence="1">Uncharacterized protein</fullName>
    </submittedName>
</protein>
<accession>A0A098LH96</accession>
<name>A0A098LH96_9BACT</name>
<dbReference type="AlphaFoldDB" id="A0A098LH96"/>
<evidence type="ECO:0000313" key="2">
    <source>
        <dbReference type="Proteomes" id="UP000030185"/>
    </source>
</evidence>
<sequence length="56" mass="6877">MRYLLLRKFFIYSPTFPNNSYLLLDKTNTIFNPYFKDHIEFYKDSNNKLVGVFKNF</sequence>
<keyword evidence="2" id="KW-1185">Reference proteome</keyword>
<evidence type="ECO:0000313" key="1">
    <source>
        <dbReference type="EMBL" id="GAL86310.1"/>
    </source>
</evidence>
<organism evidence="1 2">
    <name type="scientific">Sporocytophaga myxococcoides</name>
    <dbReference type="NCBI Taxonomy" id="153721"/>
    <lineage>
        <taxon>Bacteria</taxon>
        <taxon>Pseudomonadati</taxon>
        <taxon>Bacteroidota</taxon>
        <taxon>Cytophagia</taxon>
        <taxon>Cytophagales</taxon>
        <taxon>Cytophagaceae</taxon>
        <taxon>Sporocytophaga</taxon>
    </lineage>
</organism>
<reference evidence="1 2" key="1">
    <citation type="submission" date="2014-09" db="EMBL/GenBank/DDBJ databases">
        <title>Sporocytophaga myxococcoides PG-01 genome sequencing.</title>
        <authorList>
            <person name="Liu L."/>
            <person name="Gao P.J."/>
            <person name="Chen G.J."/>
            <person name="Wang L.S."/>
        </authorList>
    </citation>
    <scope>NUCLEOTIDE SEQUENCE [LARGE SCALE GENOMIC DNA]</scope>
    <source>
        <strain evidence="1 2">PG-01</strain>
    </source>
</reference>